<keyword evidence="3" id="KW-0813">Transport</keyword>
<dbReference type="PRINTS" id="PR00421">
    <property type="entry name" value="THIOREDOXIN"/>
</dbReference>
<evidence type="ECO:0000256" key="6">
    <source>
        <dbReference type="ARBA" id="ARBA00023284"/>
    </source>
</evidence>
<dbReference type="PROSITE" id="PS51352">
    <property type="entry name" value="THIOREDOXIN_2"/>
    <property type="match status" value="1"/>
</dbReference>
<evidence type="ECO:0000256" key="10">
    <source>
        <dbReference type="PIRSR" id="PIRSR000077-4"/>
    </source>
</evidence>
<dbReference type="PANTHER" id="PTHR45663">
    <property type="entry name" value="GEO12009P1"/>
    <property type="match status" value="1"/>
</dbReference>
<dbReference type="GO" id="GO:0045454">
    <property type="term" value="P:cell redox homeostasis"/>
    <property type="evidence" value="ECO:0007669"/>
    <property type="project" value="TreeGrafter"/>
</dbReference>
<feature type="domain" description="Thioredoxin" evidence="11">
    <location>
        <begin position="1"/>
        <end position="101"/>
    </location>
</feature>
<dbReference type="PIRSF" id="PIRSF000077">
    <property type="entry name" value="Thioredoxin"/>
    <property type="match status" value="1"/>
</dbReference>
<evidence type="ECO:0000256" key="4">
    <source>
        <dbReference type="ARBA" id="ARBA00022982"/>
    </source>
</evidence>
<dbReference type="PROSITE" id="PS00194">
    <property type="entry name" value="THIOREDOXIN_1"/>
    <property type="match status" value="1"/>
</dbReference>
<evidence type="ECO:0000256" key="8">
    <source>
        <dbReference type="PIRNR" id="PIRNR000077"/>
    </source>
</evidence>
<dbReference type="CDD" id="cd02947">
    <property type="entry name" value="TRX_family"/>
    <property type="match status" value="1"/>
</dbReference>
<comment type="caution">
    <text evidence="12">The sequence shown here is derived from an EMBL/GenBank/DDBJ whole genome shotgun (WGS) entry which is preliminary data.</text>
</comment>
<keyword evidence="5 10" id="KW-1015">Disulfide bond</keyword>
<dbReference type="SUPFAM" id="SSF52833">
    <property type="entry name" value="Thioredoxin-like"/>
    <property type="match status" value="1"/>
</dbReference>
<gene>
    <name evidence="12" type="primary">trxA</name>
    <name evidence="12" type="ORF">H9742_09865</name>
</gene>
<evidence type="ECO:0000256" key="2">
    <source>
        <dbReference type="ARBA" id="ARBA00020570"/>
    </source>
</evidence>
<dbReference type="FunFam" id="3.40.30.10:FF:000001">
    <property type="entry name" value="Thioredoxin"/>
    <property type="match status" value="1"/>
</dbReference>
<reference evidence="12" key="2">
    <citation type="submission" date="2021-04" db="EMBL/GenBank/DDBJ databases">
        <authorList>
            <person name="Gilroy R."/>
        </authorList>
    </citation>
    <scope>NUCLEOTIDE SEQUENCE</scope>
    <source>
        <strain evidence="12">CHK195-6426</strain>
    </source>
</reference>
<organism evidence="12 13">
    <name type="scientific">Candidatus Acetatifactor stercoripullorum</name>
    <dbReference type="NCBI Taxonomy" id="2838414"/>
    <lineage>
        <taxon>Bacteria</taxon>
        <taxon>Bacillati</taxon>
        <taxon>Bacillota</taxon>
        <taxon>Clostridia</taxon>
        <taxon>Lachnospirales</taxon>
        <taxon>Lachnospiraceae</taxon>
        <taxon>Acetatifactor</taxon>
    </lineage>
</organism>
<evidence type="ECO:0000313" key="13">
    <source>
        <dbReference type="Proteomes" id="UP000824265"/>
    </source>
</evidence>
<comment type="similarity">
    <text evidence="1 8">Belongs to the thioredoxin family.</text>
</comment>
<dbReference type="GO" id="GO:0005829">
    <property type="term" value="C:cytosol"/>
    <property type="evidence" value="ECO:0007669"/>
    <property type="project" value="TreeGrafter"/>
</dbReference>
<evidence type="ECO:0000256" key="7">
    <source>
        <dbReference type="NCBIfam" id="TIGR01068"/>
    </source>
</evidence>
<feature type="site" description="Contributes to redox potential value" evidence="9">
    <location>
        <position position="32"/>
    </location>
</feature>
<evidence type="ECO:0000313" key="12">
    <source>
        <dbReference type="EMBL" id="HIW81803.1"/>
    </source>
</evidence>
<dbReference type="GO" id="GO:0015035">
    <property type="term" value="F:protein-disulfide reductase activity"/>
    <property type="evidence" value="ECO:0007669"/>
    <property type="project" value="UniProtKB-UniRule"/>
</dbReference>
<dbReference type="NCBIfam" id="TIGR01068">
    <property type="entry name" value="thioredoxin"/>
    <property type="match status" value="1"/>
</dbReference>
<keyword evidence="6 10" id="KW-0676">Redox-active center</keyword>
<protein>
    <recommendedName>
        <fullName evidence="2 7">Thioredoxin</fullName>
    </recommendedName>
</protein>
<feature type="site" description="Deprotonates C-terminal active site Cys" evidence="9">
    <location>
        <position position="25"/>
    </location>
</feature>
<dbReference type="Pfam" id="PF00085">
    <property type="entry name" value="Thioredoxin"/>
    <property type="match status" value="1"/>
</dbReference>
<dbReference type="AlphaFoldDB" id="A0A9D1R793"/>
<evidence type="ECO:0000256" key="5">
    <source>
        <dbReference type="ARBA" id="ARBA00023157"/>
    </source>
</evidence>
<feature type="site" description="Contributes to redox potential value" evidence="9">
    <location>
        <position position="33"/>
    </location>
</feature>
<feature type="active site" description="Nucleophile" evidence="9">
    <location>
        <position position="34"/>
    </location>
</feature>
<dbReference type="RefSeq" id="WP_318705354.1">
    <property type="nucleotide sequence ID" value="NZ_CALWMU010000012.1"/>
</dbReference>
<feature type="disulfide bond" description="Redox-active" evidence="10">
    <location>
        <begin position="31"/>
        <end position="34"/>
    </location>
</feature>
<reference evidence="12" key="1">
    <citation type="journal article" date="2021" name="PeerJ">
        <title>Extensive microbial diversity within the chicken gut microbiome revealed by metagenomics and culture.</title>
        <authorList>
            <person name="Gilroy R."/>
            <person name="Ravi A."/>
            <person name="Getino M."/>
            <person name="Pursley I."/>
            <person name="Horton D.L."/>
            <person name="Alikhan N.F."/>
            <person name="Baker D."/>
            <person name="Gharbi K."/>
            <person name="Hall N."/>
            <person name="Watson M."/>
            <person name="Adriaenssens E.M."/>
            <person name="Foster-Nyarko E."/>
            <person name="Jarju S."/>
            <person name="Secka A."/>
            <person name="Antonio M."/>
            <person name="Oren A."/>
            <person name="Chaudhuri R.R."/>
            <person name="La Ragione R."/>
            <person name="Hildebrand F."/>
            <person name="Pallen M.J."/>
        </authorList>
    </citation>
    <scope>NUCLEOTIDE SEQUENCE</scope>
    <source>
        <strain evidence="12">CHK195-6426</strain>
    </source>
</reference>
<dbReference type="PANTHER" id="PTHR45663:SF11">
    <property type="entry name" value="GEO12009P1"/>
    <property type="match status" value="1"/>
</dbReference>
<accession>A0A9D1R793</accession>
<dbReference type="Gene3D" id="3.40.30.10">
    <property type="entry name" value="Glutaredoxin"/>
    <property type="match status" value="1"/>
</dbReference>
<dbReference type="InterPro" id="IPR017937">
    <property type="entry name" value="Thioredoxin_CS"/>
</dbReference>
<proteinExistence type="inferred from homology"/>
<dbReference type="Proteomes" id="UP000824265">
    <property type="component" value="Unassembled WGS sequence"/>
</dbReference>
<dbReference type="InterPro" id="IPR036249">
    <property type="entry name" value="Thioredoxin-like_sf"/>
</dbReference>
<feature type="active site" description="Nucleophile" evidence="9">
    <location>
        <position position="31"/>
    </location>
</feature>
<evidence type="ECO:0000256" key="9">
    <source>
        <dbReference type="PIRSR" id="PIRSR000077-1"/>
    </source>
</evidence>
<dbReference type="InterPro" id="IPR013766">
    <property type="entry name" value="Thioredoxin_domain"/>
</dbReference>
<evidence type="ECO:0000256" key="1">
    <source>
        <dbReference type="ARBA" id="ARBA00008987"/>
    </source>
</evidence>
<keyword evidence="4" id="KW-0249">Electron transport</keyword>
<evidence type="ECO:0000259" key="11">
    <source>
        <dbReference type="PROSITE" id="PS51352"/>
    </source>
</evidence>
<evidence type="ECO:0000256" key="3">
    <source>
        <dbReference type="ARBA" id="ARBA00022448"/>
    </source>
</evidence>
<name>A0A9D1R793_9FIRM</name>
<dbReference type="InterPro" id="IPR005746">
    <property type="entry name" value="Thioredoxin"/>
</dbReference>
<sequence>MSAINITKENFQKEVMESGQPVLLDFWASWCGPCRMVAPVVEEIAQERTDIKVGKVNVDEQPELASRFQVMSIPTLVVIKDGKVANQAVGARPKSQILSLL</sequence>
<dbReference type="EMBL" id="DXGH01000052">
    <property type="protein sequence ID" value="HIW81803.1"/>
    <property type="molecule type" value="Genomic_DNA"/>
</dbReference>